<feature type="domain" description="Glycosyltransferase 2-like" evidence="6">
    <location>
        <begin position="4"/>
        <end position="125"/>
    </location>
</feature>
<dbReference type="Gene3D" id="3.90.550.10">
    <property type="entry name" value="Spore Coat Polysaccharide Biosynthesis Protein SpsA, Chain A"/>
    <property type="match status" value="1"/>
</dbReference>
<name>A0A1F7TW80_9BACT</name>
<keyword evidence="3" id="KW-0328">Glycosyltransferase</keyword>
<evidence type="ECO:0000313" key="7">
    <source>
        <dbReference type="EMBL" id="OGL70235.1"/>
    </source>
</evidence>
<evidence type="ECO:0000256" key="4">
    <source>
        <dbReference type="ARBA" id="ARBA00022679"/>
    </source>
</evidence>
<dbReference type="PANTHER" id="PTHR43646">
    <property type="entry name" value="GLYCOSYLTRANSFERASE"/>
    <property type="match status" value="1"/>
</dbReference>
<evidence type="ECO:0000256" key="3">
    <source>
        <dbReference type="ARBA" id="ARBA00022676"/>
    </source>
</evidence>
<dbReference type="EMBL" id="MGDX01000033">
    <property type="protein sequence ID" value="OGL70235.1"/>
    <property type="molecule type" value="Genomic_DNA"/>
</dbReference>
<keyword evidence="2" id="KW-1003">Cell membrane</keyword>
<protein>
    <recommendedName>
        <fullName evidence="6">Glycosyltransferase 2-like domain-containing protein</fullName>
    </recommendedName>
</protein>
<evidence type="ECO:0000256" key="5">
    <source>
        <dbReference type="ARBA" id="ARBA00023136"/>
    </source>
</evidence>
<gene>
    <name evidence="7" type="ORF">A3C17_03155</name>
</gene>
<evidence type="ECO:0000313" key="8">
    <source>
        <dbReference type="Proteomes" id="UP000177097"/>
    </source>
</evidence>
<evidence type="ECO:0000256" key="1">
    <source>
        <dbReference type="ARBA" id="ARBA00004236"/>
    </source>
</evidence>
<keyword evidence="5" id="KW-0472">Membrane</keyword>
<dbReference type="Pfam" id="PF00535">
    <property type="entry name" value="Glycos_transf_2"/>
    <property type="match status" value="1"/>
</dbReference>
<dbReference type="GO" id="GO:0016757">
    <property type="term" value="F:glycosyltransferase activity"/>
    <property type="evidence" value="ECO:0007669"/>
    <property type="project" value="UniProtKB-KW"/>
</dbReference>
<reference evidence="7 8" key="1">
    <citation type="journal article" date="2016" name="Nat. Commun.">
        <title>Thousands of microbial genomes shed light on interconnected biogeochemical processes in an aquifer system.</title>
        <authorList>
            <person name="Anantharaman K."/>
            <person name="Brown C.T."/>
            <person name="Hug L.A."/>
            <person name="Sharon I."/>
            <person name="Castelle C.J."/>
            <person name="Probst A.J."/>
            <person name="Thomas B.C."/>
            <person name="Singh A."/>
            <person name="Wilkins M.J."/>
            <person name="Karaoz U."/>
            <person name="Brodie E.L."/>
            <person name="Williams K.H."/>
            <person name="Hubbard S.S."/>
            <person name="Banfield J.F."/>
        </authorList>
    </citation>
    <scope>NUCLEOTIDE SEQUENCE [LARGE SCALE GENOMIC DNA]</scope>
</reference>
<dbReference type="GO" id="GO:0005886">
    <property type="term" value="C:plasma membrane"/>
    <property type="evidence" value="ECO:0007669"/>
    <property type="project" value="UniProtKB-SubCell"/>
</dbReference>
<dbReference type="SUPFAM" id="SSF53448">
    <property type="entry name" value="Nucleotide-diphospho-sugar transferases"/>
    <property type="match status" value="1"/>
</dbReference>
<sequence length="237" mass="27234">MFLSIIIPTKNEEAHLGALLKELAAQSFRDTEIIVADARSTDRTRDIAARYKARIVNGGSPGEGRNVGVEHARGDLLLFLDADVRLPSKHFLRDALKEMRLRQLDVMAVRVLPYQGRFLDRAMHRVYNWYVRVTVSFHPHAAGACLFSKRYIHLALDGFDESITLAEDVDYVRRGSEIGNFGILKAFPIYVSTRRMDKEGRRRMALKYLRAEAHIVRKGPIRNGRIPYDYNYDNDRT</sequence>
<dbReference type="AlphaFoldDB" id="A0A1F7TW80"/>
<dbReference type="STRING" id="1802389.A3C17_03155"/>
<keyword evidence="4" id="KW-0808">Transferase</keyword>
<comment type="subcellular location">
    <subcellularLocation>
        <location evidence="1">Cell membrane</location>
    </subcellularLocation>
</comment>
<dbReference type="InterPro" id="IPR001173">
    <property type="entry name" value="Glyco_trans_2-like"/>
</dbReference>
<accession>A0A1F7TW80</accession>
<dbReference type="PANTHER" id="PTHR43646:SF2">
    <property type="entry name" value="GLYCOSYLTRANSFERASE 2-LIKE DOMAIN-CONTAINING PROTEIN"/>
    <property type="match status" value="1"/>
</dbReference>
<dbReference type="InterPro" id="IPR029044">
    <property type="entry name" value="Nucleotide-diphossugar_trans"/>
</dbReference>
<proteinExistence type="predicted"/>
<dbReference type="Proteomes" id="UP000177097">
    <property type="component" value="Unassembled WGS sequence"/>
</dbReference>
<organism evidence="7 8">
    <name type="scientific">Candidatus Uhrbacteria bacterium RIFCSPHIGHO2_02_FULL_53_13</name>
    <dbReference type="NCBI Taxonomy" id="1802389"/>
    <lineage>
        <taxon>Bacteria</taxon>
        <taxon>Candidatus Uhriibacteriota</taxon>
    </lineage>
</organism>
<evidence type="ECO:0000256" key="2">
    <source>
        <dbReference type="ARBA" id="ARBA00022475"/>
    </source>
</evidence>
<comment type="caution">
    <text evidence="7">The sequence shown here is derived from an EMBL/GenBank/DDBJ whole genome shotgun (WGS) entry which is preliminary data.</text>
</comment>
<evidence type="ECO:0000259" key="6">
    <source>
        <dbReference type="Pfam" id="PF00535"/>
    </source>
</evidence>